<comment type="caution">
    <text evidence="1">The sequence shown here is derived from an EMBL/GenBank/DDBJ whole genome shotgun (WGS) entry which is preliminary data.</text>
</comment>
<dbReference type="AlphaFoldDB" id="A0A0F3GWR5"/>
<evidence type="ECO:0000313" key="1">
    <source>
        <dbReference type="EMBL" id="KJU86320.1"/>
    </source>
</evidence>
<keyword evidence="2" id="KW-1185">Reference proteome</keyword>
<gene>
    <name evidence="1" type="ORF">MBAV_001486</name>
</gene>
<reference evidence="1 2" key="1">
    <citation type="submission" date="2015-02" db="EMBL/GenBank/DDBJ databases">
        <title>Single-cell genomics of uncultivated deep-branching MTB reveals a conserved set of magnetosome genes.</title>
        <authorList>
            <person name="Kolinko S."/>
            <person name="Richter M."/>
            <person name="Glockner F.O."/>
            <person name="Brachmann A."/>
            <person name="Schuler D."/>
        </authorList>
    </citation>
    <scope>NUCLEOTIDE SEQUENCE [LARGE SCALE GENOMIC DNA]</scope>
    <source>
        <strain evidence="1">TM-1</strain>
    </source>
</reference>
<dbReference type="Proteomes" id="UP000033423">
    <property type="component" value="Unassembled WGS sequence"/>
</dbReference>
<name>A0A0F3GWR5_9BACT</name>
<proteinExistence type="predicted"/>
<evidence type="ECO:0000313" key="2">
    <source>
        <dbReference type="Proteomes" id="UP000033423"/>
    </source>
</evidence>
<accession>A0A0F3GWR5</accession>
<protein>
    <submittedName>
        <fullName evidence="1">Uncharacterized protein</fullName>
    </submittedName>
</protein>
<sequence>MVNRLCRRLIRRYGSLREVAISTAMAKTTSSGITSQRETPTMESLQSGLWMAARLRKRTWSLISHPC</sequence>
<organism evidence="1 2">
    <name type="scientific">Candidatus Magnetobacterium bavaricum</name>
    <dbReference type="NCBI Taxonomy" id="29290"/>
    <lineage>
        <taxon>Bacteria</taxon>
        <taxon>Pseudomonadati</taxon>
        <taxon>Nitrospirota</taxon>
        <taxon>Thermodesulfovibrionia</taxon>
        <taxon>Thermodesulfovibrionales</taxon>
        <taxon>Candidatus Magnetobacteriaceae</taxon>
        <taxon>Candidatus Magnetobacterium</taxon>
    </lineage>
</organism>
<dbReference type="EMBL" id="LACI01000651">
    <property type="protein sequence ID" value="KJU86320.1"/>
    <property type="molecule type" value="Genomic_DNA"/>
</dbReference>